<evidence type="ECO:0000259" key="2">
    <source>
        <dbReference type="Pfam" id="PF18823"/>
    </source>
</evidence>
<reference evidence="3" key="1">
    <citation type="journal article" date="2015" name="Nature">
        <title>Complex archaea that bridge the gap between prokaryotes and eukaryotes.</title>
        <authorList>
            <person name="Spang A."/>
            <person name="Saw J.H."/>
            <person name="Jorgensen S.L."/>
            <person name="Zaremba-Niedzwiedzka K."/>
            <person name="Martijn J."/>
            <person name="Lind A.E."/>
            <person name="van Eijk R."/>
            <person name="Schleper C."/>
            <person name="Guy L."/>
            <person name="Ettema T.J."/>
        </authorList>
    </citation>
    <scope>NUCLEOTIDE SEQUENCE</scope>
</reference>
<feature type="compositionally biased region" description="Basic residues" evidence="1">
    <location>
        <begin position="313"/>
        <end position="329"/>
    </location>
</feature>
<feature type="domain" description="Inorganic pyrophosphatase" evidence="2">
    <location>
        <begin position="149"/>
        <end position="277"/>
    </location>
</feature>
<name>A0A0F9EK43_9ZZZZ</name>
<dbReference type="AlphaFoldDB" id="A0A0F9EK43"/>
<feature type="region of interest" description="Disordered" evidence="1">
    <location>
        <begin position="309"/>
        <end position="329"/>
    </location>
</feature>
<dbReference type="InterPro" id="IPR041595">
    <property type="entry name" value="Inorganic_Pase"/>
</dbReference>
<protein>
    <recommendedName>
        <fullName evidence="2">Inorganic pyrophosphatase domain-containing protein</fullName>
    </recommendedName>
</protein>
<sequence length="432" mass="49316">MFLNAFEDEFLKVSKDNVEFMRNRSRRRRWLKGTAKERFIKSRTPKTEKTAGPALDLARMAANRSIAKEVGLKTPGMMVSDRIREGVGIEEKKLKKETAKSIAKETDEALTATELKEVLNKKAMSLEAVRCLKKKLKARLRKTANDPVKETIDIHGLPVALEWRLGETRKYYNHDPLKPRSKGTVDYDQKMKADYGYIKGVIDADGEELDVYVGPNRESTKVFVLEKMRRTDNSFDENKVMLGYDTMAEAKKSYLQHQGLDEMGKVTEMTVEAFKAKFVKCKNKFKKHGSGDMLQYFSDHPQKLKEYKERKAAKEHRKNSPQGRKNRAAHRKRLQAMAKKAGAVVKTTTIDGLCMKFEFCKGDTRFKGEPHERVMKDGYGYMPGTFGKGADGEAIDIYVDPELSKGDTIGDVYKVRQLKKGSGEFDEDKFMV</sequence>
<evidence type="ECO:0000256" key="1">
    <source>
        <dbReference type="SAM" id="MobiDB-lite"/>
    </source>
</evidence>
<organism evidence="3">
    <name type="scientific">marine sediment metagenome</name>
    <dbReference type="NCBI Taxonomy" id="412755"/>
    <lineage>
        <taxon>unclassified sequences</taxon>
        <taxon>metagenomes</taxon>
        <taxon>ecological metagenomes</taxon>
    </lineage>
</organism>
<proteinExistence type="predicted"/>
<dbReference type="EMBL" id="LAZR01024671">
    <property type="protein sequence ID" value="KKL74389.1"/>
    <property type="molecule type" value="Genomic_DNA"/>
</dbReference>
<accession>A0A0F9EK43</accession>
<comment type="caution">
    <text evidence="3">The sequence shown here is derived from an EMBL/GenBank/DDBJ whole genome shotgun (WGS) entry which is preliminary data.</text>
</comment>
<evidence type="ECO:0000313" key="3">
    <source>
        <dbReference type="EMBL" id="KKL74389.1"/>
    </source>
</evidence>
<feature type="domain" description="Inorganic pyrophosphatase" evidence="2">
    <location>
        <begin position="346"/>
        <end position="432"/>
    </location>
</feature>
<feature type="non-terminal residue" evidence="3">
    <location>
        <position position="432"/>
    </location>
</feature>
<dbReference type="Pfam" id="PF18823">
    <property type="entry name" value="InPase"/>
    <property type="match status" value="2"/>
</dbReference>
<gene>
    <name evidence="3" type="ORF">LCGC14_2065370</name>
</gene>